<keyword evidence="3" id="KW-0378">Hydrolase</keyword>
<feature type="domain" description="NlpC/P60" evidence="6">
    <location>
        <begin position="62"/>
        <end position="170"/>
    </location>
</feature>
<evidence type="ECO:0000256" key="3">
    <source>
        <dbReference type="ARBA" id="ARBA00022801"/>
    </source>
</evidence>
<evidence type="ECO:0000313" key="8">
    <source>
        <dbReference type="Proteomes" id="UP001171111"/>
    </source>
</evidence>
<dbReference type="Gene3D" id="3.90.1720.10">
    <property type="entry name" value="endopeptidase domain like (from Nostoc punctiforme)"/>
    <property type="match status" value="1"/>
</dbReference>
<dbReference type="PROSITE" id="PS51257">
    <property type="entry name" value="PROKAR_LIPOPROTEIN"/>
    <property type="match status" value="1"/>
</dbReference>
<dbReference type="RefSeq" id="WP_302244695.1">
    <property type="nucleotide sequence ID" value="NZ_JAULJQ010000009.1"/>
</dbReference>
<evidence type="ECO:0000256" key="1">
    <source>
        <dbReference type="ARBA" id="ARBA00007074"/>
    </source>
</evidence>
<evidence type="ECO:0000259" key="6">
    <source>
        <dbReference type="Pfam" id="PF00877"/>
    </source>
</evidence>
<dbReference type="Pfam" id="PF00877">
    <property type="entry name" value="NLPC_P60"/>
    <property type="match status" value="1"/>
</dbReference>
<proteinExistence type="inferred from homology"/>
<gene>
    <name evidence="7" type="ORF">Q2362_07430</name>
</gene>
<keyword evidence="4" id="KW-0788">Thiol protease</keyword>
<dbReference type="SUPFAM" id="SSF54001">
    <property type="entry name" value="Cysteine proteinases"/>
    <property type="match status" value="1"/>
</dbReference>
<protein>
    <submittedName>
        <fullName evidence="7">CHAP domain-containing protein</fullName>
    </submittedName>
</protein>
<dbReference type="EMBL" id="JAULJQ010000009">
    <property type="protein sequence ID" value="MDO2409923.1"/>
    <property type="molecule type" value="Genomic_DNA"/>
</dbReference>
<dbReference type="InterPro" id="IPR038765">
    <property type="entry name" value="Papain-like_cys_pep_sf"/>
</dbReference>
<feature type="signal peptide" evidence="5">
    <location>
        <begin position="1"/>
        <end position="22"/>
    </location>
</feature>
<organism evidence="7 8">
    <name type="scientific">Campylobacter magnus</name>
    <dbReference type="NCBI Taxonomy" id="3026462"/>
    <lineage>
        <taxon>Bacteria</taxon>
        <taxon>Pseudomonadati</taxon>
        <taxon>Campylobacterota</taxon>
        <taxon>Epsilonproteobacteria</taxon>
        <taxon>Campylobacterales</taxon>
        <taxon>Campylobacteraceae</taxon>
        <taxon>Campylobacter</taxon>
    </lineage>
</organism>
<keyword evidence="5" id="KW-0732">Signal</keyword>
<dbReference type="Proteomes" id="UP001171111">
    <property type="component" value="Unassembled WGS sequence"/>
</dbReference>
<keyword evidence="8" id="KW-1185">Reference proteome</keyword>
<reference evidence="7 8" key="1">
    <citation type="submission" date="2023-06" db="EMBL/GenBank/DDBJ databases">
        <title>Campylobacter magnum sp. nov., isolated from cecal contents of domestic pigs (Sus scrofa domesticus).</title>
        <authorList>
            <person name="Papic B."/>
            <person name="Gruntar I."/>
        </authorList>
    </citation>
    <scope>NUCLEOTIDE SEQUENCE [LARGE SCALE GENOMIC DNA]</scope>
    <source>
        <strain evidence="8">34484-21</strain>
    </source>
</reference>
<evidence type="ECO:0000256" key="4">
    <source>
        <dbReference type="ARBA" id="ARBA00022807"/>
    </source>
</evidence>
<accession>A0ABT8T8M3</accession>
<keyword evidence="2" id="KW-0645">Protease</keyword>
<comment type="caution">
    <text evidence="7">The sequence shown here is derived from an EMBL/GenBank/DDBJ whole genome shotgun (WGS) entry which is preliminary data.</text>
</comment>
<comment type="similarity">
    <text evidence="1">Belongs to the peptidase C40 family.</text>
</comment>
<sequence length="210" mass="23446">MRKKFKTLVFLALGAFFITGCATGSSQSATNFYNKNKQSYQASTEKREKNPNFNLKKYTNTRIGGDCSGLITAINKNNNSAIFDPEELNKYYTSGRKSQAMFDLYKDKNKIYFSQPQVGDLVFFNNTTRATKGRSKKLITHVGIVSKVNKDGSVEFLHNTGGKNVVSVMNLSLPNDHQIAGKKVNAYIISRCKDSSCLVSNRFSGYGRVK</sequence>
<name>A0ABT8T8M3_9BACT</name>
<feature type="chain" id="PRO_5046509477" evidence="5">
    <location>
        <begin position="23"/>
        <end position="210"/>
    </location>
</feature>
<evidence type="ECO:0000256" key="5">
    <source>
        <dbReference type="SAM" id="SignalP"/>
    </source>
</evidence>
<evidence type="ECO:0000313" key="7">
    <source>
        <dbReference type="EMBL" id="MDO2409923.1"/>
    </source>
</evidence>
<evidence type="ECO:0000256" key="2">
    <source>
        <dbReference type="ARBA" id="ARBA00022670"/>
    </source>
</evidence>
<dbReference type="InterPro" id="IPR000064">
    <property type="entry name" value="NLP_P60_dom"/>
</dbReference>